<reference evidence="2" key="1">
    <citation type="journal article" date="2004" name="Genome Res.">
        <title>The status, quality, and expansion of the NIH full-length cDNA project: the Mammalian Gene Collection (MGC).</title>
        <authorList>
            <consortium name="The MGC Project Team"/>
            <person name="Gerhard D.S."/>
            <person name="Wagner L."/>
            <person name="Feingold E.A."/>
            <person name="Shenmen C.M."/>
            <person name="Grouse L.H."/>
            <person name="Schuler G."/>
            <person name="Klein S.L."/>
            <person name="Old S."/>
            <person name="Rasooly R."/>
            <person name="Good P."/>
            <person name="Guyer M."/>
            <person name="Peck A.M."/>
            <person name="Derge J.G."/>
            <person name="Lipman D."/>
            <person name="Collins F.S."/>
            <person name="Jang W."/>
            <person name="Sherry S."/>
            <person name="Feolo M."/>
            <person name="Misquitta L."/>
            <person name="Lee E."/>
            <person name="Rotmistrovsky K."/>
            <person name="Greenhut S.F."/>
            <person name="Schaefer C.F."/>
            <person name="Buetow K."/>
            <person name="Bonner T.I."/>
            <person name="Haussler D."/>
            <person name="Kent J."/>
            <person name="Kiekhaus M."/>
            <person name="Furey T."/>
            <person name="Brent M."/>
            <person name="Prange C."/>
            <person name="Schreiber K."/>
            <person name="Shapiro N."/>
            <person name="Bhat N.K."/>
            <person name="Hopkins R.F."/>
            <person name="Hsie F."/>
            <person name="Driscoll T."/>
            <person name="Soares M.B."/>
            <person name="Casavant T.L."/>
            <person name="Scheetz T.E."/>
            <person name="Brown-stein M.J."/>
            <person name="Usdin T.B."/>
            <person name="Toshiyuki S."/>
            <person name="Carninci P."/>
            <person name="Piao Y."/>
            <person name="Dudekula D.B."/>
            <person name="Ko M.S."/>
            <person name="Kawakami K."/>
            <person name="Suzuki Y."/>
            <person name="Sugano S."/>
            <person name="Gruber C.E."/>
            <person name="Smith M.R."/>
            <person name="Simmons B."/>
            <person name="Moore T."/>
            <person name="Waterman R."/>
            <person name="Johnson S.L."/>
            <person name="Ruan Y."/>
            <person name="Wei C.L."/>
            <person name="Mathavan S."/>
            <person name="Gunaratne P.H."/>
            <person name="Wu J."/>
            <person name="Garcia A.M."/>
            <person name="Hulyk S.W."/>
            <person name="Fuh E."/>
            <person name="Yuan Y."/>
            <person name="Sneed A."/>
            <person name="Kowis C."/>
            <person name="Hodgson A."/>
            <person name="Muzny D.M."/>
            <person name="McPherson J."/>
            <person name="Gibbs R.A."/>
            <person name="Fahey J."/>
            <person name="Helton E."/>
            <person name="Ketteman M."/>
            <person name="Madan A."/>
            <person name="Rodrigues S."/>
            <person name="Sanchez A."/>
            <person name="Whiting M."/>
            <person name="Madari A."/>
            <person name="Young A.C."/>
            <person name="Wetherby K.D."/>
            <person name="Granite S.J."/>
            <person name="Kwong P.N."/>
            <person name="Brinkley C.P."/>
            <person name="Pearson R.L."/>
            <person name="Bouffard G.G."/>
            <person name="Blakesly R.W."/>
            <person name="Green E.D."/>
            <person name="Dickson M.C."/>
            <person name="Rodriguez A.C."/>
            <person name="Grimwood J."/>
            <person name="Schmutz J."/>
            <person name="Myers R.M."/>
            <person name="Butterfield Y.S."/>
            <person name="Griffith M."/>
            <person name="Griffith O.L."/>
            <person name="Krzywinski M.I."/>
            <person name="Liao N."/>
            <person name="Morin R."/>
            <person name="Morrin R."/>
            <person name="Palmquist D."/>
            <person name="Petrescu A.S."/>
            <person name="Skalska U."/>
            <person name="Smailus D.E."/>
            <person name="Stott J.M."/>
            <person name="Schnerch A."/>
            <person name="Schein J.E."/>
            <person name="Jones S.J."/>
            <person name="Holt R.A."/>
            <person name="Baross A."/>
            <person name="Marra M.A."/>
            <person name="Clifton S."/>
            <person name="Makowski K.A."/>
            <person name="Bosak S."/>
            <person name="Malek J."/>
        </authorList>
    </citation>
    <scope>NUCLEOTIDE SEQUENCE [LARGE SCALE MRNA]</scope>
    <source>
        <strain evidence="2">129</strain>
        <tissue evidence="2">Mammary tumor. Brca1-/fl</tissue>
    </source>
</reference>
<keyword evidence="1" id="KW-0472">Membrane</keyword>
<dbReference type="MGI" id="MGI:97763">
    <property type="gene designation" value="Prlr"/>
</dbReference>
<dbReference type="EMBL" id="BC096586">
    <property type="protein sequence ID" value="AAH96586.1"/>
    <property type="molecule type" value="mRNA"/>
</dbReference>
<organism evidence="2">
    <name type="scientific">Mus musculus</name>
    <name type="common">Mouse</name>
    <dbReference type="NCBI Taxonomy" id="10090"/>
    <lineage>
        <taxon>Eukaryota</taxon>
        <taxon>Metazoa</taxon>
        <taxon>Chordata</taxon>
        <taxon>Craniata</taxon>
        <taxon>Vertebrata</taxon>
        <taxon>Euteleostomi</taxon>
        <taxon>Mammalia</taxon>
        <taxon>Eutheria</taxon>
        <taxon>Euarchontoglires</taxon>
        <taxon>Glires</taxon>
        <taxon>Rodentia</taxon>
        <taxon>Myomorpha</taxon>
        <taxon>Muroidea</taxon>
        <taxon>Muridae</taxon>
        <taxon>Murinae</taxon>
        <taxon>Mus</taxon>
        <taxon>Mus</taxon>
    </lineage>
</organism>
<accession>Q4VA18</accession>
<evidence type="ECO:0000313" key="2">
    <source>
        <dbReference type="EMBL" id="AAH96586.1"/>
    </source>
</evidence>
<keyword evidence="1" id="KW-1133">Transmembrane helix</keyword>
<proteinExistence type="evidence at transcript level"/>
<gene>
    <name evidence="2 3" type="primary">Prlr</name>
    <name evidence="3" type="synonym">AI987712</name>
</gene>
<dbReference type="AGR" id="MGI:97763"/>
<protein>
    <submittedName>
        <fullName evidence="2">Prlr protein</fullName>
    </submittedName>
</protein>
<feature type="transmembrane region" description="Helical" evidence="1">
    <location>
        <begin position="12"/>
        <end position="32"/>
    </location>
</feature>
<name>Q4VA18_MOUSE</name>
<sequence length="109" mass="12333">MQSHPHSCAHPVSLFKVSAPICLYILNMYFILYGHHVSQTLGSYGDMGAEVRYSAKKDTGDETQVFSHAHSYMEPTASNFCSCIWLLPVFSSSCLMNNHCPYRLKNLLR</sequence>
<dbReference type="AlphaFoldDB" id="Q4VA18"/>
<evidence type="ECO:0000313" key="3">
    <source>
        <dbReference type="MGI" id="MGI:97763"/>
    </source>
</evidence>
<keyword evidence="1" id="KW-0812">Transmembrane</keyword>
<evidence type="ECO:0000256" key="1">
    <source>
        <dbReference type="SAM" id="Phobius"/>
    </source>
</evidence>